<organism evidence="1 2">
    <name type="scientific">Gibberella nygamai</name>
    <name type="common">Bean root rot disease fungus</name>
    <name type="synonym">Fusarium nygamai</name>
    <dbReference type="NCBI Taxonomy" id="42673"/>
    <lineage>
        <taxon>Eukaryota</taxon>
        <taxon>Fungi</taxon>
        <taxon>Dikarya</taxon>
        <taxon>Ascomycota</taxon>
        <taxon>Pezizomycotina</taxon>
        <taxon>Sordariomycetes</taxon>
        <taxon>Hypocreomycetidae</taxon>
        <taxon>Hypocreales</taxon>
        <taxon>Nectriaceae</taxon>
        <taxon>Fusarium</taxon>
        <taxon>Fusarium fujikuroi species complex</taxon>
    </lineage>
</organism>
<dbReference type="EMBL" id="MTQA01000110">
    <property type="protein sequence ID" value="PNP78305.1"/>
    <property type="molecule type" value="Genomic_DNA"/>
</dbReference>
<name>A0A2K0W7P8_GIBNY</name>
<evidence type="ECO:0000313" key="1">
    <source>
        <dbReference type="EMBL" id="PNP78305.1"/>
    </source>
</evidence>
<protein>
    <submittedName>
        <fullName evidence="1">Uncharacterized protein</fullName>
    </submittedName>
</protein>
<comment type="caution">
    <text evidence="1">The sequence shown here is derived from an EMBL/GenBank/DDBJ whole genome shotgun (WGS) entry which is preliminary data.</text>
</comment>
<dbReference type="Proteomes" id="UP000236664">
    <property type="component" value="Unassembled WGS sequence"/>
</dbReference>
<evidence type="ECO:0000313" key="2">
    <source>
        <dbReference type="Proteomes" id="UP000236664"/>
    </source>
</evidence>
<proteinExistence type="predicted"/>
<reference evidence="1 2" key="1">
    <citation type="submission" date="2017-06" db="EMBL/GenBank/DDBJ databases">
        <title>Genome of Fusarium nygamai isolate CS10214.</title>
        <authorList>
            <person name="Gardiner D.M."/>
            <person name="Obanor F."/>
            <person name="Kazan K."/>
        </authorList>
    </citation>
    <scope>NUCLEOTIDE SEQUENCE [LARGE SCALE GENOMIC DNA]</scope>
    <source>
        <strain evidence="1 2">CS10214</strain>
    </source>
</reference>
<keyword evidence="2" id="KW-1185">Reference proteome</keyword>
<accession>A0A2K0W7P8</accession>
<dbReference type="AlphaFoldDB" id="A0A2K0W7P8"/>
<sequence length="49" mass="5639">MIFQYPFDLPEEAKAVGGPARVALDGGLLLRMTPWWQWIESFNTDWVGK</sequence>
<gene>
    <name evidence="1" type="ORF">FNYG_08251</name>
</gene>